<dbReference type="PROSITE" id="PS50093">
    <property type="entry name" value="PKD"/>
    <property type="match status" value="2"/>
</dbReference>
<dbReference type="InterPro" id="IPR000601">
    <property type="entry name" value="PKD_dom"/>
</dbReference>
<dbReference type="InterPro" id="IPR018247">
    <property type="entry name" value="EF_Hand_1_Ca_BS"/>
</dbReference>
<dbReference type="SMART" id="SM00089">
    <property type="entry name" value="PKD"/>
    <property type="match status" value="5"/>
</dbReference>
<dbReference type="InterPro" id="IPR003961">
    <property type="entry name" value="FN3_dom"/>
</dbReference>
<feature type="domain" description="PKD" evidence="2">
    <location>
        <begin position="1942"/>
        <end position="1998"/>
    </location>
</feature>
<feature type="domain" description="PKD" evidence="2">
    <location>
        <begin position="1556"/>
        <end position="1602"/>
    </location>
</feature>
<feature type="chain" id="PRO_5005792072" description="PKD domain-containing protein" evidence="1">
    <location>
        <begin position="25"/>
        <end position="3617"/>
    </location>
</feature>
<reference evidence="4 5" key="1">
    <citation type="submission" date="2015-07" db="EMBL/GenBank/DDBJ databases">
        <title>Isolation and Genomic Characterization of a Novel Halophilic Metal-Reducing Deltaproteobacterium from the Deep Subsurface.</title>
        <authorList>
            <person name="Badalamenti J.P."/>
            <person name="Summers Z.M."/>
            <person name="Gralnick J.A."/>
            <person name="Bond D.R."/>
        </authorList>
    </citation>
    <scope>NUCLEOTIDE SEQUENCE [LARGE SCALE GENOMIC DNA]</scope>
    <source>
        <strain evidence="4 5">WTL</strain>
    </source>
</reference>
<dbReference type="InterPro" id="IPR036116">
    <property type="entry name" value="FN3_sf"/>
</dbReference>
<dbReference type="PROSITE" id="PS50853">
    <property type="entry name" value="FN3"/>
    <property type="match status" value="1"/>
</dbReference>
<dbReference type="InterPro" id="IPR032179">
    <property type="entry name" value="Cry22Aa_Ig-like"/>
</dbReference>
<dbReference type="EMBL" id="CP010802">
    <property type="protein sequence ID" value="ALC17042.1"/>
    <property type="molecule type" value="Genomic_DNA"/>
</dbReference>
<dbReference type="KEGG" id="des:DSOUD_2278"/>
<dbReference type="SUPFAM" id="SSF49265">
    <property type="entry name" value="Fibronectin type III"/>
    <property type="match status" value="2"/>
</dbReference>
<dbReference type="Pfam" id="PF16403">
    <property type="entry name" value="Bact_surface_Ig-like"/>
    <property type="match status" value="1"/>
</dbReference>
<evidence type="ECO:0000259" key="3">
    <source>
        <dbReference type="PROSITE" id="PS50853"/>
    </source>
</evidence>
<feature type="domain" description="Fibronectin type-III" evidence="3">
    <location>
        <begin position="2931"/>
        <end position="3023"/>
    </location>
</feature>
<dbReference type="PATRIC" id="fig|1603606.3.peg.2464"/>
<name>A0A0M4DAA5_9BACT</name>
<dbReference type="SUPFAM" id="SSF50939">
    <property type="entry name" value="Sialidases"/>
    <property type="match status" value="1"/>
</dbReference>
<evidence type="ECO:0008006" key="6">
    <source>
        <dbReference type="Google" id="ProtNLM"/>
    </source>
</evidence>
<dbReference type="RefSeq" id="WP_053551082.1">
    <property type="nucleotide sequence ID" value="NZ_CP010802.1"/>
</dbReference>
<dbReference type="STRING" id="1603606.DSOUD_2278"/>
<dbReference type="InterPro" id="IPR013783">
    <property type="entry name" value="Ig-like_fold"/>
</dbReference>
<evidence type="ECO:0000313" key="5">
    <source>
        <dbReference type="Proteomes" id="UP000057158"/>
    </source>
</evidence>
<feature type="signal peptide" evidence="1">
    <location>
        <begin position="1"/>
        <end position="24"/>
    </location>
</feature>
<protein>
    <recommendedName>
        <fullName evidence="6">PKD domain-containing protein</fullName>
    </recommendedName>
</protein>
<dbReference type="SUPFAM" id="SSF49299">
    <property type="entry name" value="PKD domain"/>
    <property type="match status" value="6"/>
</dbReference>
<dbReference type="InterPro" id="IPR035986">
    <property type="entry name" value="PKD_dom_sf"/>
</dbReference>
<dbReference type="InterPro" id="IPR036278">
    <property type="entry name" value="Sialidase_sf"/>
</dbReference>
<evidence type="ECO:0000259" key="2">
    <source>
        <dbReference type="PROSITE" id="PS50093"/>
    </source>
</evidence>
<accession>A0A0M4DAA5</accession>
<dbReference type="Gene3D" id="2.60.40.10">
    <property type="entry name" value="Immunoglobulins"/>
    <property type="match status" value="12"/>
</dbReference>
<dbReference type="InterPro" id="IPR022409">
    <property type="entry name" value="PKD/Chitinase_dom"/>
</dbReference>
<dbReference type="Pfam" id="PF18911">
    <property type="entry name" value="PKD_4"/>
    <property type="match status" value="3"/>
</dbReference>
<proteinExistence type="predicted"/>
<dbReference type="SMART" id="SM00060">
    <property type="entry name" value="FN3"/>
    <property type="match status" value="4"/>
</dbReference>
<sequence length="3617" mass="380384">MNARRTVRFLLLLVLLCAPGYALAVCPDAISPTSDAPGKAAINDLGEVVWSQKVDTPEVGIHYQLFSSTRGQLTFDAATNVNPSINKFGTVVWQKDDGIRNSIWVNDLGTVREIFPDGQTPAINDGGEIVFVKSGEIFSSLRGVLGTGADPDINNNGDVVWSNLDSTTGFVQIYGLNSGETLPTPLTSDGVHHNWPSISNDGEVVWVQNDGSGNDRVFSSAGQLTSDCPAVQYHRNPSVNSCGDLVFTSWDSGVTGQPGEVYRLGTSAPCGASEPPAGGMCGQQGLPVPILADLPTPSKRTAINDLGEMLWSERDINGWLQIHSNKRGQLTSDPSHHEFPALNNYGVLVWQQYELDFFSSSIVKSDGGTPVTVAASGMHPSINDAGEVVYEDWGAIYSSIRTSLEIPGTFPDINNRGDLVCSAFDANDNSQIYRLDYGTTVPVQVTFEPTEHYSPSINDSGEVVYEQFNISGQNRIVSSTRGALTSSCPLDVVHLFPDINSCGDVAFLGADDMFEPTTGTVYRLGETLPCYTFLPTSAPALDSDKDGLPDVYENAHGLDPLVATDALSDLDGDGISNFAEFAAGTDPNNNQDEPGVPGLTVLPSTVVSGTGPVSLTVGNLPTGGVVILSLTFDADNSGTVNGDEWPMVVEGVADGGTAGENFTADSSTALGTLATTFGASPRWGMLGTGQYIVRAEVPGGLFSLGTFTVTAATGSKQISGYVASGSEEGTPIGNALVVFTTGSAPERIVSFAFTNDTGNYTLQINDSLPVSGKLSAVRGAGGFLQSPATAVTVETTSSLDIPLVLLPSDATVIGRVLSYDDGRPVFGARVRGSSALGHAAEAVTDSNGDFVLAALGAAPPGLSWTLETDVPPGYFAAVEATSGLFLPQASLVLNPGGISHLGFWAFPDTAWLKGQFKDETNLHTIAGAGLFVSRDANELDPVQRNLRTDGTSDANGLAIIGLNPGSWWAIAETPGKLMVNGVPRDLVPQAAVAVVPDLLLGQTREMTFNPYYADGIIEGHVFYADGSRAENIVVTAETGHAKNGVDKIDIGPLYSEVKTDALGYFRIPVLEGIWTVRATDYDNGTGTISKEKIIDVITNGDDIIDDVEIYDWNALVLVGNLCSNGIQDPGETGIDTGGSCDPVLGGLPPVAAFTFSPLSPLYCQNVTLNASTSTGDPEWPIESYKWDVTGDGLPDFVGEILTYGFGSAGDHEVTLYVKNELDQIDFIKHTITTQDPHAPVADAGGPYVISAGASLDLIGSGSYHPDADCSISMTYDWEVDGDNLFDDASGVTTTVPWADLVNLPRDQALPLYLEVVDNADVPLSDVDTATLTIKMPVASFTFTPPSAPPYCTGVPLDGSGSIHPNGETLVNYAWDINSDGTFEFNSATPGYNFEAPAPGTHTLTLKVTDSYGMTATYSDNVITDTYQTPVAAHGGPYFVDDGQELTLDASATVHLDGACGDGLKYSWDFGKDGTYEVIDQTSPTVAILWTQLSAFPRDVPIPLRVKVEHSADPTRFSTADTNFTISKLTAAFTSGPAPVSYCGDFPFDASTSTHSNPARTLSYAWDMDNDGQFDDVFGETPTYKFSTPGDHLVTLQVTDDLGWTDTIGQTITTAAVRAPVASIGGPYVADEGQPLLLNGELSTHPDAACGNTLAYNWDTNNDGIFGDLTGAAPSIPWTQLSGYTREAAQPLALRVEDASDPGLNSLDTTDFKVSQLTAAFTSGPAPVSYCTAFPFDASTSTVTSTTRTISTYEWDFDNDLVFTDAAGMTQSHVFAAPDTSYTVGLRVTDSNGWSAVYSAPVVTAPYQTPVAAHGGPYFVDDGQVLTLDAGASVQLDGNCGDTLVYSWDFNSDGTYETTSTTATVAIPWEQISAFSRNVAIPLRVKVEHSADPTKFSTADTTLTITKLTAAFTSGPAPVSYCGAFPFDASTSAHSNAIRTIQSYAWDFDNDGAFDDGTGEFPTYSFSTAGNHLVSLKVTDDLGWTATTSVEITTAAVRAPVALIGGSYVADEGQPLLLNGGASSHLDAACGNTLVYSWDTNNDGIFGDLTGATPSIPWTQLSGYTREAAQPLALRVEDADDPGLNTLATTTFRVSELTAAFTSGPAPVSYCTAFPFDASSSTVTSATRTIANYEWDFNNDGVFPDATGITQSHVFADPATTYTVGLRVTDSNGWSTTTTRTLTTAVVQTPIAAVVGSYSIKTGENLVLKGDLSSHPDAGCGRSLTYAWDIDGDGYDDAFVPNPTIYWAVLNGYEKGVNLPLSLKVTDSAISTLFGTNDGSWAITKIDALPPSALIVPAVSTGTQVPLSWTASTTPGATYTIVESRNVGFTDISRTLTGFVGTSTTLTQNTAGPYFYRIMTVAPGYFDSTWAVGGNSCNVNPYAPTPGNVSVPMTSTGNQVTINWTTSGPTGVTYTVVEARDAGFTDISQTVSGITTPPANLTQDVQGTYYYRVKATADGYLESTWGVGSNSCTVVTTADQPGSFVVPASSTTGAYTLTWTVPAIAEGFEIEESTTGTFTGVPTYTLPTAVASFDVTGKAPGTYSYQIRATKTGLISSAWVSGGAIGCNVPDADGDGVADGLDICNGNDATGDTDVDLTCNDLDTDDDGDGLPDAWEITYTLDPLDATGINGAAGNPDNDSFTNLEEFINVTNPRVENDLPTAVLTAPVAGFLNSTTPTISWNQDGTGSEIAIAELYVNSNGGGYTLFASQVNGAPIVTPLAQGSHDFKIVVTDAAGNIGESAVVTVTVDSISPVLTMRINDLAASQIATNNETVTLYLTCDELGGSACDQVRFSNDGTFDSLPEDWQTVGPTALWTLTAGEGSKTVWGEGKDLAGNIHQVTAVIELDQTKPVITMVNPLDNPQNVFLGNAYVEAGATVSDNFDTGLSAVIDASAVVTSVVGDYPVYYDVTDAAGNAAVRVVRTVHVFNQAQQPSLFTVPTSSTTGDFTLSWTASADAEGYEIEESTTGTFTGTKTYDVLLGADETYLVTGRAPGTYYYQIRAVHSVMTPSDWVQSGSGCRVDELKVLSPNGGETLQGRSTITIIWHDTSETVSYEIRYSTNSGASWTTIVTLTSPSSTFDWTVPDLASVANQCLVQVLAYDDRGVVLNSDVSDETFTINVPVTVTYPNAAGLVLSGGQNTNVNWSAATNAVSYELSYSVDGGTTWVGISTVAAPTLTTVWSIPILSSQATQCLVRVRARNDLGVVMNADVSNNFFTINVPVSVTYPNAAGLVLSGGQNTNVNWSAATNAVSYELSYSLNGGTTWVGISTVAAPTLTTVWSIPIPASQATQCLVRVRARNDLGVVMNADVSNNFFTINVPVSVTYPNAAGLVLSGGQNTNVNWSAATNAVSYELSYSLNGGTTWVGISTVAAPTLTTVWSIPIPASQVTQCLVRVRARNDLGVVMNADVSNNFFTINVPVSVTYPNAAGLVLSGGQNTNVNWSAATNAVSYELSYSLNGGTTWVGISTVAAPTLTTVWSIPIPASQATQCLVRVRARNDLGVVMNADVSNNFFTINVPVSVTYPNAAGLVLSGGQNTNVNWSAATNAVSYELSYSLDGGTTWVGISTVAAPALTTVWSIPNPASQATQCLVRVRARNDSGGFLNQDICDNTFTINVSSP</sequence>
<keyword evidence="1" id="KW-0732">Signal</keyword>
<dbReference type="PROSITE" id="PS00018">
    <property type="entry name" value="EF_HAND_1"/>
    <property type="match status" value="1"/>
</dbReference>
<organism evidence="4 5">
    <name type="scientific">Desulfuromonas soudanensis</name>
    <dbReference type="NCBI Taxonomy" id="1603606"/>
    <lineage>
        <taxon>Bacteria</taxon>
        <taxon>Pseudomonadati</taxon>
        <taxon>Thermodesulfobacteriota</taxon>
        <taxon>Desulfuromonadia</taxon>
        <taxon>Desulfuromonadales</taxon>
        <taxon>Desulfuromonadaceae</taxon>
        <taxon>Desulfuromonas</taxon>
    </lineage>
</organism>
<evidence type="ECO:0000313" key="4">
    <source>
        <dbReference type="EMBL" id="ALC17042.1"/>
    </source>
</evidence>
<evidence type="ECO:0000256" key="1">
    <source>
        <dbReference type="SAM" id="SignalP"/>
    </source>
</evidence>
<dbReference type="OrthoDB" id="5388941at2"/>
<dbReference type="Proteomes" id="UP000057158">
    <property type="component" value="Chromosome"/>
</dbReference>
<keyword evidence="5" id="KW-1185">Reference proteome</keyword>
<gene>
    <name evidence="4" type="ORF">DSOUD_2278</name>
</gene>
<dbReference type="CDD" id="cd00146">
    <property type="entry name" value="PKD"/>
    <property type="match status" value="2"/>
</dbReference>